<keyword evidence="1" id="KW-0732">Signal</keyword>
<dbReference type="SUPFAM" id="SSF55486">
    <property type="entry name" value="Metalloproteases ('zincins'), catalytic domain"/>
    <property type="match status" value="1"/>
</dbReference>
<evidence type="ECO:0000313" key="5">
    <source>
        <dbReference type="Proteomes" id="UP000542342"/>
    </source>
</evidence>
<accession>A0A7V8VEX8</accession>
<comment type="caution">
    <text evidence="4">The sequence shown here is derived from an EMBL/GenBank/DDBJ whole genome shotgun (WGS) entry which is preliminary data.</text>
</comment>
<evidence type="ECO:0000256" key="2">
    <source>
        <dbReference type="ARBA" id="ARBA00023157"/>
    </source>
</evidence>
<dbReference type="Gene3D" id="1.10.1370.30">
    <property type="match status" value="1"/>
</dbReference>
<dbReference type="RefSeq" id="WP_194538344.1">
    <property type="nucleotide sequence ID" value="NZ_JACEFB010000008.1"/>
</dbReference>
<dbReference type="InterPro" id="IPR001548">
    <property type="entry name" value="Peptidase_M2"/>
</dbReference>
<dbReference type="Pfam" id="PF01401">
    <property type="entry name" value="Peptidase_M2"/>
    <property type="match status" value="2"/>
</dbReference>
<evidence type="ECO:0000256" key="1">
    <source>
        <dbReference type="ARBA" id="ARBA00022729"/>
    </source>
</evidence>
<dbReference type="EMBL" id="JACEFB010000008">
    <property type="protein sequence ID" value="MBA2226774.1"/>
    <property type="molecule type" value="Genomic_DNA"/>
</dbReference>
<reference evidence="4 5" key="1">
    <citation type="submission" date="2020-07" db="EMBL/GenBank/DDBJ databases">
        <title>Thermogemmata thermophila gen. nov., sp. nov., a novel moderate thermophilic planctomycete from a Kamchatka hot spring.</title>
        <authorList>
            <person name="Elcheninov A.G."/>
            <person name="Podosokorskaya O.A."/>
            <person name="Kovaleva O.L."/>
            <person name="Novikov A."/>
            <person name="Bonch-Osmolovskaya E.A."/>
            <person name="Toshchakov S.V."/>
            <person name="Kublanov I.V."/>
        </authorList>
    </citation>
    <scope>NUCLEOTIDE SEQUENCE [LARGE SCALE GENOMIC DNA]</scope>
    <source>
        <strain evidence="4 5">2918</strain>
    </source>
</reference>
<dbReference type="AlphaFoldDB" id="A0A7V8VEX8"/>
<keyword evidence="5" id="KW-1185">Reference proteome</keyword>
<name>A0A7V8VEX8_9BACT</name>
<dbReference type="GO" id="GO:0006508">
    <property type="term" value="P:proteolysis"/>
    <property type="evidence" value="ECO:0007669"/>
    <property type="project" value="InterPro"/>
</dbReference>
<evidence type="ECO:0000313" key="4">
    <source>
        <dbReference type="EMBL" id="MBA2226774.1"/>
    </source>
</evidence>
<evidence type="ECO:0000256" key="3">
    <source>
        <dbReference type="ARBA" id="ARBA00023180"/>
    </source>
</evidence>
<dbReference type="GO" id="GO:0016020">
    <property type="term" value="C:membrane"/>
    <property type="evidence" value="ECO:0007669"/>
    <property type="project" value="InterPro"/>
</dbReference>
<dbReference type="GO" id="GO:0008241">
    <property type="term" value="F:peptidyl-dipeptidase activity"/>
    <property type="evidence" value="ECO:0007669"/>
    <property type="project" value="InterPro"/>
</dbReference>
<keyword evidence="3" id="KW-0325">Glycoprotein</keyword>
<proteinExistence type="predicted"/>
<keyword evidence="2" id="KW-1015">Disulfide bond</keyword>
<dbReference type="Proteomes" id="UP000542342">
    <property type="component" value="Unassembled WGS sequence"/>
</dbReference>
<dbReference type="GO" id="GO:0008237">
    <property type="term" value="F:metallopeptidase activity"/>
    <property type="evidence" value="ECO:0007669"/>
    <property type="project" value="InterPro"/>
</dbReference>
<dbReference type="PANTHER" id="PTHR10514:SF27">
    <property type="entry name" value="ANGIOTENSIN-CONVERTING ENZYME"/>
    <property type="match status" value="1"/>
</dbReference>
<gene>
    <name evidence="4" type="ORF">H0921_11440</name>
</gene>
<protein>
    <submittedName>
        <fullName evidence="4">M2 family metallopeptidase</fullName>
    </submittedName>
</protein>
<dbReference type="PANTHER" id="PTHR10514">
    <property type="entry name" value="ANGIOTENSIN-CONVERTING ENZYME"/>
    <property type="match status" value="1"/>
</dbReference>
<organism evidence="4 5">
    <name type="scientific">Thermogemmata fonticola</name>
    <dbReference type="NCBI Taxonomy" id="2755323"/>
    <lineage>
        <taxon>Bacteria</taxon>
        <taxon>Pseudomonadati</taxon>
        <taxon>Planctomycetota</taxon>
        <taxon>Planctomycetia</taxon>
        <taxon>Gemmatales</taxon>
        <taxon>Gemmataceae</taxon>
        <taxon>Thermogemmata</taxon>
    </lineage>
</organism>
<sequence>MAAAEWLAAVQADPLAAAKEFIAQHEAKLRPLEVAAARAWWDANISGKDEDFKRKEELQNKIDAVLSDAKTFARLKELKTARDAGRLADPLIVRQIDLLYLQYLEKQVPPELLRKITAKANAVEQAFNVYRPKVDGQEWTDSRVRAVLKESKSSEERRKVWEASKGVGAVVAADLAELVQLRNQAARQLGFANYHAMMLHLNEQDGAQIVKLFDELDKLTRQPFERAKAEIDTRLAKTYNLSPKELMPWHYHDPFFQESPAVFDADLDAPYRRADILQLCRDFYAGIGLPVDRVLAQSDLYEKKGKSPHAFCIDIDREGDVRVLANIVPNELWMGTMLHELGHAVYSSLYIPATVPYVLRDAAHILTTEGVAMQMERFSKSRLWLEKMGVKLDDAAAFAAAAEKVQRNGLLIFSRWCQVMLRFEKSMYENPQQDLNRLWWDLVEEYQQLRRPPQRNAPDYASKIHICSAPVYYHNYMMGQLFASQVHHALSREVFRADPKQVVYVGDKRVGEFMKHKVIAPGRTMPWNALTRHATGQELNAAAFARDFEG</sequence>